<dbReference type="InterPro" id="IPR015679">
    <property type="entry name" value="PLipase_D_fam"/>
</dbReference>
<evidence type="ECO:0000313" key="6">
    <source>
        <dbReference type="Proteomes" id="UP000255528"/>
    </source>
</evidence>
<keyword evidence="2" id="KW-0677">Repeat</keyword>
<evidence type="ECO:0000256" key="3">
    <source>
        <dbReference type="ARBA" id="ARBA00023098"/>
    </source>
</evidence>
<dbReference type="GO" id="GO:0009395">
    <property type="term" value="P:phospholipid catabolic process"/>
    <property type="evidence" value="ECO:0007669"/>
    <property type="project" value="TreeGrafter"/>
</dbReference>
<proteinExistence type="predicted"/>
<sequence>MPLNLFTIGGTVGHIFGDRYVLVGSANINDRSLLGDRDSELAVLISDTAHGYTDLDGTGKTSPYRNFARELRQSAWRKWLGSTAGEFAEALDKPATGWGKIQEVARENAKNYEKVFSFIPRDNYNNIGADSDNVTNSKDSENAARKTSVTASIWPVIAANMSATFSDTSNMTFSETFWQYYQYRDNGILQAIKGYFTALPVHWTEGENNLIPYNMRLIASNAEPDGKDVQVADNSDGNDEQGGLS</sequence>
<evidence type="ECO:0000256" key="4">
    <source>
        <dbReference type="SAM" id="MobiDB-lite"/>
    </source>
</evidence>
<dbReference type="AlphaFoldDB" id="A0A381CDS3"/>
<dbReference type="RefSeq" id="WP_174977367.1">
    <property type="nucleotide sequence ID" value="NZ_UIGI01000001.1"/>
</dbReference>
<dbReference type="Proteomes" id="UP000255528">
    <property type="component" value="Unassembled WGS sequence"/>
</dbReference>
<keyword evidence="3" id="KW-0443">Lipid metabolism</keyword>
<evidence type="ECO:0000256" key="2">
    <source>
        <dbReference type="ARBA" id="ARBA00022737"/>
    </source>
</evidence>
<organism evidence="5 6">
    <name type="scientific">Buttiauxella agrestis</name>
    <dbReference type="NCBI Taxonomy" id="82977"/>
    <lineage>
        <taxon>Bacteria</taxon>
        <taxon>Pseudomonadati</taxon>
        <taxon>Pseudomonadota</taxon>
        <taxon>Gammaproteobacteria</taxon>
        <taxon>Enterobacterales</taxon>
        <taxon>Enterobacteriaceae</taxon>
        <taxon>Buttiauxella</taxon>
    </lineage>
</organism>
<dbReference type="SUPFAM" id="SSF56024">
    <property type="entry name" value="Phospholipase D/nuclease"/>
    <property type="match status" value="1"/>
</dbReference>
<dbReference type="PANTHER" id="PTHR18896">
    <property type="entry name" value="PHOSPHOLIPASE D"/>
    <property type="match status" value="1"/>
</dbReference>
<protein>
    <recommendedName>
        <fullName evidence="7">PLD phosphodiesterase domain-containing protein</fullName>
    </recommendedName>
</protein>
<evidence type="ECO:0008006" key="7">
    <source>
        <dbReference type="Google" id="ProtNLM"/>
    </source>
</evidence>
<feature type="region of interest" description="Disordered" evidence="4">
    <location>
        <begin position="225"/>
        <end position="245"/>
    </location>
</feature>
<dbReference type="EMBL" id="UIGI01000001">
    <property type="protein sequence ID" value="SUW65203.1"/>
    <property type="molecule type" value="Genomic_DNA"/>
</dbReference>
<evidence type="ECO:0000313" key="5">
    <source>
        <dbReference type="EMBL" id="SUW65203.1"/>
    </source>
</evidence>
<comment type="catalytic activity">
    <reaction evidence="1">
        <text>a 1,2-diacyl-sn-glycero-3-phosphocholine + H2O = a 1,2-diacyl-sn-glycero-3-phosphate + choline + H(+)</text>
        <dbReference type="Rhea" id="RHEA:14445"/>
        <dbReference type="ChEBI" id="CHEBI:15354"/>
        <dbReference type="ChEBI" id="CHEBI:15377"/>
        <dbReference type="ChEBI" id="CHEBI:15378"/>
        <dbReference type="ChEBI" id="CHEBI:57643"/>
        <dbReference type="ChEBI" id="CHEBI:58608"/>
        <dbReference type="EC" id="3.1.4.4"/>
    </reaction>
</comment>
<dbReference type="GO" id="GO:0004630">
    <property type="term" value="F:phospholipase D activity"/>
    <property type="evidence" value="ECO:0007669"/>
    <property type="project" value="UniProtKB-EC"/>
</dbReference>
<name>A0A381CDS3_9ENTR</name>
<accession>A0A381CDS3</accession>
<reference evidence="5 6" key="1">
    <citation type="submission" date="2018-06" db="EMBL/GenBank/DDBJ databases">
        <authorList>
            <consortium name="Pathogen Informatics"/>
            <person name="Doyle S."/>
        </authorList>
    </citation>
    <scope>NUCLEOTIDE SEQUENCE [LARGE SCALE GENOMIC DNA]</scope>
    <source>
        <strain evidence="5 6">NCTC12119</strain>
    </source>
</reference>
<gene>
    <name evidence="5" type="ORF">NCTC12119_03734</name>
</gene>
<dbReference type="PANTHER" id="PTHR18896:SF76">
    <property type="entry name" value="PHOSPHOLIPASE"/>
    <property type="match status" value="1"/>
</dbReference>
<evidence type="ECO:0000256" key="1">
    <source>
        <dbReference type="ARBA" id="ARBA00000798"/>
    </source>
</evidence>